<feature type="compositionally biased region" description="Basic and acidic residues" evidence="2">
    <location>
        <begin position="253"/>
        <end position="263"/>
    </location>
</feature>
<evidence type="ECO:0000313" key="3">
    <source>
        <dbReference type="EMBL" id="CAF9922892.1"/>
    </source>
</evidence>
<evidence type="ECO:0000313" key="4">
    <source>
        <dbReference type="Proteomes" id="UP000664534"/>
    </source>
</evidence>
<evidence type="ECO:0000256" key="1">
    <source>
        <dbReference type="SAM" id="Coils"/>
    </source>
</evidence>
<feature type="region of interest" description="Disordered" evidence="2">
    <location>
        <begin position="234"/>
        <end position="263"/>
    </location>
</feature>
<dbReference type="Proteomes" id="UP000664534">
    <property type="component" value="Unassembled WGS sequence"/>
</dbReference>
<sequence length="279" mass="31130">MSSSTQTPQQLYEAERVRSKVLEKRVAKKEAELVELEVALDVKEERIRDQDVTIQLLQTASDNANRAKVLGDEHKTEALRAKFKRLQTQLAEQKKINRDLAAKDWGAVAQHMDSVQATQLSNAQKELESLKGLKEELVEARAYSMERDGQLQDLIAASQNATAYQASKREQLVSIPDDVRSFYANVQSVIRSALQSLQSLQSLLDLHTQIAKQGFEITASLTRATDDDNGSLTNLSKACDLGQRDPGTSPPKDSAKALKSPAEHEMLRLKQRQTLHTLL</sequence>
<evidence type="ECO:0000256" key="2">
    <source>
        <dbReference type="SAM" id="MobiDB-lite"/>
    </source>
</evidence>
<feature type="coiled-coil region" evidence="1">
    <location>
        <begin position="12"/>
        <end position="46"/>
    </location>
</feature>
<organism evidence="3 4">
    <name type="scientific">Imshaugia aleurites</name>
    <dbReference type="NCBI Taxonomy" id="172621"/>
    <lineage>
        <taxon>Eukaryota</taxon>
        <taxon>Fungi</taxon>
        <taxon>Dikarya</taxon>
        <taxon>Ascomycota</taxon>
        <taxon>Pezizomycotina</taxon>
        <taxon>Lecanoromycetes</taxon>
        <taxon>OSLEUM clade</taxon>
        <taxon>Lecanoromycetidae</taxon>
        <taxon>Lecanorales</taxon>
        <taxon>Lecanorineae</taxon>
        <taxon>Parmeliaceae</taxon>
        <taxon>Imshaugia</taxon>
    </lineage>
</organism>
<dbReference type="EMBL" id="CAJPDT010000032">
    <property type="protein sequence ID" value="CAF9922892.1"/>
    <property type="molecule type" value="Genomic_DNA"/>
</dbReference>
<dbReference type="AlphaFoldDB" id="A0A8H3FHK2"/>
<reference evidence="3" key="1">
    <citation type="submission" date="2021-03" db="EMBL/GenBank/DDBJ databases">
        <authorList>
            <person name="Tagirdzhanova G."/>
        </authorList>
    </citation>
    <scope>NUCLEOTIDE SEQUENCE</scope>
</reference>
<proteinExistence type="predicted"/>
<gene>
    <name evidence="3" type="ORF">IMSHALPRED_005786</name>
</gene>
<comment type="caution">
    <text evidence="3">The sequence shown here is derived from an EMBL/GenBank/DDBJ whole genome shotgun (WGS) entry which is preliminary data.</text>
</comment>
<protein>
    <submittedName>
        <fullName evidence="3">Uncharacterized protein</fullName>
    </submittedName>
</protein>
<accession>A0A8H3FHK2</accession>
<feature type="coiled-coil region" evidence="1">
    <location>
        <begin position="76"/>
        <end position="140"/>
    </location>
</feature>
<name>A0A8H3FHK2_9LECA</name>
<keyword evidence="1" id="KW-0175">Coiled coil</keyword>
<keyword evidence="4" id="KW-1185">Reference proteome</keyword>